<evidence type="ECO:0000313" key="3">
    <source>
        <dbReference type="Proteomes" id="UP001434883"/>
    </source>
</evidence>
<evidence type="ECO:0000256" key="1">
    <source>
        <dbReference type="SAM" id="Phobius"/>
    </source>
</evidence>
<dbReference type="EMBL" id="JAHRIN010008683">
    <property type="protein sequence ID" value="MEQ2193774.1"/>
    <property type="molecule type" value="Genomic_DNA"/>
</dbReference>
<name>A0ABV0QD84_9TELE</name>
<keyword evidence="1" id="KW-1133">Transmembrane helix</keyword>
<organism evidence="2 3">
    <name type="scientific">Xenoophorus captivus</name>
    <dbReference type="NCBI Taxonomy" id="1517983"/>
    <lineage>
        <taxon>Eukaryota</taxon>
        <taxon>Metazoa</taxon>
        <taxon>Chordata</taxon>
        <taxon>Craniata</taxon>
        <taxon>Vertebrata</taxon>
        <taxon>Euteleostomi</taxon>
        <taxon>Actinopterygii</taxon>
        <taxon>Neopterygii</taxon>
        <taxon>Teleostei</taxon>
        <taxon>Neoteleostei</taxon>
        <taxon>Acanthomorphata</taxon>
        <taxon>Ovalentaria</taxon>
        <taxon>Atherinomorphae</taxon>
        <taxon>Cyprinodontiformes</taxon>
        <taxon>Goodeidae</taxon>
        <taxon>Xenoophorus</taxon>
    </lineage>
</organism>
<proteinExistence type="predicted"/>
<evidence type="ECO:0000313" key="2">
    <source>
        <dbReference type="EMBL" id="MEQ2193774.1"/>
    </source>
</evidence>
<sequence length="106" mass="11862">MNNNSTLPCKSIYTPFILFTLCFIANTNFHVFCWDFSFKQTQITAAVSHHLAMNLAHSLFALTLTGLPSSAEEKKPHGMTLRLSCFCCCRDGVFRVMCSVGFLPAF</sequence>
<reference evidence="2 3" key="1">
    <citation type="submission" date="2021-06" db="EMBL/GenBank/DDBJ databases">
        <authorList>
            <person name="Palmer J.M."/>
        </authorList>
    </citation>
    <scope>NUCLEOTIDE SEQUENCE [LARGE SCALE GENOMIC DNA]</scope>
    <source>
        <strain evidence="2 3">XC_2019</strain>
        <tissue evidence="2">Muscle</tissue>
    </source>
</reference>
<dbReference type="Proteomes" id="UP001434883">
    <property type="component" value="Unassembled WGS sequence"/>
</dbReference>
<keyword evidence="3" id="KW-1185">Reference proteome</keyword>
<keyword evidence="1" id="KW-0812">Transmembrane</keyword>
<accession>A0ABV0QD84</accession>
<gene>
    <name evidence="2" type="ORF">XENOCAPTIV_013449</name>
</gene>
<keyword evidence="1" id="KW-0472">Membrane</keyword>
<protein>
    <recommendedName>
        <fullName evidence="4">Secreted protein</fullName>
    </recommendedName>
</protein>
<comment type="caution">
    <text evidence="2">The sequence shown here is derived from an EMBL/GenBank/DDBJ whole genome shotgun (WGS) entry which is preliminary data.</text>
</comment>
<evidence type="ECO:0008006" key="4">
    <source>
        <dbReference type="Google" id="ProtNLM"/>
    </source>
</evidence>
<feature type="transmembrane region" description="Helical" evidence="1">
    <location>
        <begin position="12"/>
        <end position="34"/>
    </location>
</feature>